<keyword evidence="5" id="KW-0539">Nucleus</keyword>
<evidence type="ECO:0000313" key="8">
    <source>
        <dbReference type="Ensembl" id="ENSGMOP00000028188.1"/>
    </source>
</evidence>
<dbReference type="PANTHER" id="PTHR28559">
    <property type="entry name" value="DNA REPAIR PROTEIN XRCC4"/>
    <property type="match status" value="1"/>
</dbReference>
<protein>
    <recommendedName>
        <fullName evidence="7">XRCC4 N-terminal domain-containing protein</fullName>
    </recommendedName>
</protein>
<dbReference type="PANTHER" id="PTHR28559:SF1">
    <property type="entry name" value="DNA REPAIR PROTEIN XRCC4"/>
    <property type="match status" value="1"/>
</dbReference>
<dbReference type="GO" id="GO:0003677">
    <property type="term" value="F:DNA binding"/>
    <property type="evidence" value="ECO:0007669"/>
    <property type="project" value="InterPro"/>
</dbReference>
<dbReference type="SUPFAM" id="SSF50809">
    <property type="entry name" value="XRCC4, N-terminal domain"/>
    <property type="match status" value="1"/>
</dbReference>
<dbReference type="InterPro" id="IPR038051">
    <property type="entry name" value="XRCC4-like_N_sf"/>
</dbReference>
<dbReference type="OMA" id="SAGFWIN"/>
<dbReference type="Proteomes" id="UP000694546">
    <property type="component" value="Chromosome 6"/>
</dbReference>
<evidence type="ECO:0000256" key="2">
    <source>
        <dbReference type="ARBA" id="ARBA00022763"/>
    </source>
</evidence>
<reference evidence="8" key="2">
    <citation type="submission" date="2025-09" db="UniProtKB">
        <authorList>
            <consortium name="Ensembl"/>
        </authorList>
    </citation>
    <scope>IDENTIFICATION</scope>
</reference>
<evidence type="ECO:0000313" key="9">
    <source>
        <dbReference type="Proteomes" id="UP000694546"/>
    </source>
</evidence>
<organism evidence="8 9">
    <name type="scientific">Gadus morhua</name>
    <name type="common">Atlantic cod</name>
    <dbReference type="NCBI Taxonomy" id="8049"/>
    <lineage>
        <taxon>Eukaryota</taxon>
        <taxon>Metazoa</taxon>
        <taxon>Chordata</taxon>
        <taxon>Craniata</taxon>
        <taxon>Vertebrata</taxon>
        <taxon>Euteleostomi</taxon>
        <taxon>Actinopterygii</taxon>
        <taxon>Neopterygii</taxon>
        <taxon>Teleostei</taxon>
        <taxon>Neoteleostei</taxon>
        <taxon>Acanthomorphata</taxon>
        <taxon>Zeiogadaria</taxon>
        <taxon>Gadariae</taxon>
        <taxon>Gadiformes</taxon>
        <taxon>Gadoidei</taxon>
        <taxon>Gadidae</taxon>
        <taxon>Gadus</taxon>
    </lineage>
</organism>
<evidence type="ECO:0000256" key="1">
    <source>
        <dbReference type="ARBA" id="ARBA00004123"/>
    </source>
</evidence>
<dbReference type="GO" id="GO:0005958">
    <property type="term" value="C:DNA-dependent protein kinase-DNA ligase 4 complex"/>
    <property type="evidence" value="ECO:0007669"/>
    <property type="project" value="TreeGrafter"/>
</dbReference>
<comment type="subcellular location">
    <subcellularLocation>
        <location evidence="1">Nucleus</location>
    </subcellularLocation>
</comment>
<sequence>MSGTVLKINVASHPDTPYFLRTEWAGDVGAGFTLALTDGSAAWIGEVSEDEVTREASDMGVDRQQYVDDLHQALVEGEERGREGGSGGGHKAEKDNYSFHLTPDHCHLSYEKTCKGILVSSVELQPAPDPLELNQELIGQTLQQGTELGLLNTKLREENRQLKREHKRILRE</sequence>
<dbReference type="Gene3D" id="2.170.210.10">
    <property type="entry name" value="DNA double-strand break repair and VJ recombination XRCC4, N-terminal"/>
    <property type="match status" value="1"/>
</dbReference>
<accession>A0A8C5A9H7</accession>
<dbReference type="InterPro" id="IPR010585">
    <property type="entry name" value="DNA_repair_prot_XRCC4"/>
</dbReference>
<dbReference type="InterPro" id="IPR053961">
    <property type="entry name" value="XRCC4_N"/>
</dbReference>
<reference evidence="8" key="1">
    <citation type="submission" date="2025-08" db="UniProtKB">
        <authorList>
            <consortium name="Ensembl"/>
        </authorList>
    </citation>
    <scope>IDENTIFICATION</scope>
</reference>
<dbReference type="Ensembl" id="ENSGMOT00000066455.1">
    <property type="protein sequence ID" value="ENSGMOP00000028188.1"/>
    <property type="gene ID" value="ENSGMOG00000027751.1"/>
</dbReference>
<dbReference type="GO" id="GO:0033152">
    <property type="term" value="P:immunoglobulin V(D)J recombination"/>
    <property type="evidence" value="ECO:0007669"/>
    <property type="project" value="TreeGrafter"/>
</dbReference>
<dbReference type="GO" id="GO:0010165">
    <property type="term" value="P:response to X-ray"/>
    <property type="evidence" value="ECO:0007669"/>
    <property type="project" value="TreeGrafter"/>
</dbReference>
<name>A0A8C5A9H7_GADMO</name>
<evidence type="ECO:0000256" key="4">
    <source>
        <dbReference type="ARBA" id="ARBA00023204"/>
    </source>
</evidence>
<proteinExistence type="inferred from homology"/>
<dbReference type="GO" id="GO:0032807">
    <property type="term" value="C:DNA ligase IV complex"/>
    <property type="evidence" value="ECO:0007669"/>
    <property type="project" value="TreeGrafter"/>
</dbReference>
<dbReference type="Gene3D" id="1.20.5.370">
    <property type="match status" value="1"/>
</dbReference>
<dbReference type="InterPro" id="IPR009089">
    <property type="entry name" value="XRCC4_N_sf"/>
</dbReference>
<dbReference type="AlphaFoldDB" id="A0A8C5A9H7"/>
<comment type="similarity">
    <text evidence="6">Belongs to the XRCC4-XLF family. XRCC4 subfamily.</text>
</comment>
<dbReference type="Pfam" id="PF06632">
    <property type="entry name" value="XRCC4"/>
    <property type="match status" value="1"/>
</dbReference>
<keyword evidence="9" id="KW-1185">Reference proteome</keyword>
<evidence type="ECO:0000256" key="3">
    <source>
        <dbReference type="ARBA" id="ARBA00023172"/>
    </source>
</evidence>
<keyword evidence="4" id="KW-0234">DNA repair</keyword>
<evidence type="ECO:0000256" key="6">
    <source>
        <dbReference type="ARBA" id="ARBA00025728"/>
    </source>
</evidence>
<dbReference type="GO" id="GO:0006303">
    <property type="term" value="P:double-strand break repair via nonhomologous end joining"/>
    <property type="evidence" value="ECO:0007669"/>
    <property type="project" value="UniProtKB-ARBA"/>
</dbReference>
<dbReference type="GeneTree" id="ENSGT00940000166544"/>
<keyword evidence="2" id="KW-0227">DNA damage</keyword>
<dbReference type="InterPro" id="IPR014751">
    <property type="entry name" value="XRCC4-like_C"/>
</dbReference>
<evidence type="ECO:0000259" key="7">
    <source>
        <dbReference type="Pfam" id="PF06632"/>
    </source>
</evidence>
<feature type="domain" description="XRCC4 N-terminal" evidence="7">
    <location>
        <begin position="17"/>
        <end position="117"/>
    </location>
</feature>
<keyword evidence="3" id="KW-0233">DNA recombination</keyword>
<evidence type="ECO:0000256" key="5">
    <source>
        <dbReference type="ARBA" id="ARBA00023242"/>
    </source>
</evidence>